<feature type="compositionally biased region" description="Polar residues" evidence="4">
    <location>
        <begin position="1059"/>
        <end position="1069"/>
    </location>
</feature>
<dbReference type="InterPro" id="IPR052640">
    <property type="entry name" value="Gemin-5"/>
</dbReference>
<dbReference type="SMART" id="SM00320">
    <property type="entry name" value="WD40"/>
    <property type="match status" value="11"/>
</dbReference>
<dbReference type="Pfam" id="PF00400">
    <property type="entry name" value="WD40"/>
    <property type="match status" value="2"/>
</dbReference>
<keyword evidence="8" id="KW-1185">Reference proteome</keyword>
<feature type="region of interest" description="Disordered" evidence="4">
    <location>
        <begin position="1008"/>
        <end position="1069"/>
    </location>
</feature>
<feature type="repeat" description="WD" evidence="3">
    <location>
        <begin position="659"/>
        <end position="701"/>
    </location>
</feature>
<dbReference type="InterPro" id="IPR036322">
    <property type="entry name" value="WD40_repeat_dom_sf"/>
</dbReference>
<dbReference type="Pfam" id="PF23774">
    <property type="entry name" value="TPR_GEMI5"/>
    <property type="match status" value="1"/>
</dbReference>
<evidence type="ECO:0000259" key="6">
    <source>
        <dbReference type="Pfam" id="PF23775"/>
    </source>
</evidence>
<dbReference type="InterPro" id="IPR056421">
    <property type="entry name" value="TPR_GEMI5"/>
</dbReference>
<evidence type="ECO:0000313" key="8">
    <source>
        <dbReference type="Proteomes" id="UP000789390"/>
    </source>
</evidence>
<dbReference type="PANTHER" id="PTHR46362">
    <property type="entry name" value="GEM-ASSOCIATED PROTEIN 5"/>
    <property type="match status" value="1"/>
</dbReference>
<feature type="domain" description="Gem-associated protein 5 second beta-propeller" evidence="6">
    <location>
        <begin position="381"/>
        <end position="682"/>
    </location>
</feature>
<evidence type="ECO:0008006" key="9">
    <source>
        <dbReference type="Google" id="ProtNLM"/>
    </source>
</evidence>
<dbReference type="PROSITE" id="PS00678">
    <property type="entry name" value="WD_REPEATS_1"/>
    <property type="match status" value="1"/>
</dbReference>
<dbReference type="Proteomes" id="UP000789390">
    <property type="component" value="Unassembled WGS sequence"/>
</dbReference>
<dbReference type="OrthoDB" id="7326421at2759"/>
<organism evidence="7 8">
    <name type="scientific">Daphnia galeata</name>
    <dbReference type="NCBI Taxonomy" id="27404"/>
    <lineage>
        <taxon>Eukaryota</taxon>
        <taxon>Metazoa</taxon>
        <taxon>Ecdysozoa</taxon>
        <taxon>Arthropoda</taxon>
        <taxon>Crustacea</taxon>
        <taxon>Branchiopoda</taxon>
        <taxon>Diplostraca</taxon>
        <taxon>Cladocera</taxon>
        <taxon>Anomopoda</taxon>
        <taxon>Daphniidae</taxon>
        <taxon>Daphnia</taxon>
    </lineage>
</organism>
<evidence type="ECO:0000256" key="4">
    <source>
        <dbReference type="SAM" id="MobiDB-lite"/>
    </source>
</evidence>
<dbReference type="PROSITE" id="PS50082">
    <property type="entry name" value="WD_REPEATS_2"/>
    <property type="match status" value="3"/>
</dbReference>
<dbReference type="GO" id="GO:0032797">
    <property type="term" value="C:SMN complex"/>
    <property type="evidence" value="ECO:0007669"/>
    <property type="project" value="TreeGrafter"/>
</dbReference>
<evidence type="ECO:0000313" key="7">
    <source>
        <dbReference type="EMBL" id="CAH0100317.1"/>
    </source>
</evidence>
<dbReference type="InterPro" id="IPR056424">
    <property type="entry name" value="Beta-prop_GEMI5_2nd"/>
</dbReference>
<dbReference type="InterPro" id="IPR015943">
    <property type="entry name" value="WD40/YVTN_repeat-like_dom_sf"/>
</dbReference>
<dbReference type="GO" id="GO:0003730">
    <property type="term" value="F:mRNA 3'-UTR binding"/>
    <property type="evidence" value="ECO:0007669"/>
    <property type="project" value="TreeGrafter"/>
</dbReference>
<feature type="repeat" description="WD" evidence="3">
    <location>
        <begin position="616"/>
        <end position="658"/>
    </location>
</feature>
<evidence type="ECO:0000259" key="5">
    <source>
        <dbReference type="Pfam" id="PF23774"/>
    </source>
</evidence>
<sequence>MTEHTKEIVIPPSPNWYLSSAFECHKKSGVLVYAASRCLVFVKSCNKGDSFSYPTTRVIPDAHRNKITCVSWYQPSEEENLLVSSAGEDGSVCIWKYNDLSLVFEQDAHQEQKISCLSWSSLEEKKILASSSEDGIIIITELLLSYESCSTRKLNYGKINPLMLSFNPHIPWHLAIGCKGGLLYICDIRENRGIIHKLRAHEDDLHNIVWCPSKGNLFIRENEKNETYLATSGRDKTIKIWATNEGKCVVQSKLPGNTGVHRPRPAQDDKRLTWVALHWLNEKNILSSGLSGELILWEVGPKLSWKIVHKLHSRGLFNISSYMTGENQEMIWTSAQDRNVILWPILEGHVPKEVLGIQEMENPHLCMPTMGGFIYVMNVNPIDSSQMAVGLGDCSIRLWNMAAAKPDMTMLWSGIKGKVSGLAWHPTIEGRLAFGTDEGRVGIFDTLSLTKPPLLSRTYHKGTVYNLAWAPLSSKEGIFLFSCGGNNIMVHDPSALDAEAKNFNNLITSKGEKNQKFPSRTEFQWKVDFSLLAVGNEDGSVEIYSGSDLSLLTIIVAHKKLIQCLKWHPQFTFQSVEPSKFDNWLAVASNDVNIKVFSVVAANKDEPTTSTLAATLIGHKERVVSVAWSPHEDGKLLSASYDGTAQVWDVINKQHLANFGGHNGRLLSCEWNALDQDTAVTGGDDMTIRMWKIKEQTRKTPAESIAVKTMKERKKTAFKPPSSSFAGRHQASSGTSKKKPSSKLKSLFPVSAALEARGRLEGLKDCKILATLKGVTLKHSIVEEDPKSYTPACDFGEAELAHLGFFASRESTVQMLQEEIDHHQEGSNLDLAAHLRIWQGDVESLLREAVKKRQLNDWLVSLAPQVSLEFWREMAQLYAQQLMAEGDVRKAVSYTLISGQKSQAIEMFSSQQLHREAVALTRCQYPDDSSQVQEGLSRWASKAVLDGNLELAVKCFLANGEVAEAARTLARRSDPLSLVLSADLATSAELDQLAAAYLQQATDIAQTATATTEQPSPTPTNGDAAVAEVSQSIDQADKNQEVVALSTAAAAEEEKTLNDNDIQENGETK</sequence>
<gene>
    <name evidence="7" type="ORF">DGAL_LOCUS2539</name>
</gene>
<proteinExistence type="predicted"/>
<dbReference type="EMBL" id="CAKKLH010000035">
    <property type="protein sequence ID" value="CAH0100317.1"/>
    <property type="molecule type" value="Genomic_DNA"/>
</dbReference>
<comment type="caution">
    <text evidence="7">The sequence shown here is derived from an EMBL/GenBank/DDBJ whole genome shotgun (WGS) entry which is preliminary data.</text>
</comment>
<evidence type="ECO:0000256" key="2">
    <source>
        <dbReference type="ARBA" id="ARBA00022737"/>
    </source>
</evidence>
<dbReference type="Gene3D" id="2.130.10.10">
    <property type="entry name" value="YVTN repeat-like/Quinoprotein amine dehydrogenase"/>
    <property type="match status" value="2"/>
</dbReference>
<dbReference type="GO" id="GO:0000387">
    <property type="term" value="P:spliceosomal snRNP assembly"/>
    <property type="evidence" value="ECO:0007669"/>
    <property type="project" value="TreeGrafter"/>
</dbReference>
<dbReference type="PANTHER" id="PTHR46362:SF1">
    <property type="entry name" value="GEM-ASSOCIATED PROTEIN 5"/>
    <property type="match status" value="1"/>
</dbReference>
<dbReference type="SUPFAM" id="SSF50978">
    <property type="entry name" value="WD40 repeat-like"/>
    <property type="match status" value="2"/>
</dbReference>
<dbReference type="InterPro" id="IPR001680">
    <property type="entry name" value="WD40_rpt"/>
</dbReference>
<feature type="repeat" description="WD" evidence="3">
    <location>
        <begin position="225"/>
        <end position="251"/>
    </location>
</feature>
<dbReference type="Pfam" id="PF23775">
    <property type="entry name" value="Beta-prop_RIG_2nd"/>
    <property type="match status" value="1"/>
</dbReference>
<accession>A0A8J2RAQ8</accession>
<dbReference type="AlphaFoldDB" id="A0A8J2RAQ8"/>
<keyword evidence="2" id="KW-0677">Repeat</keyword>
<dbReference type="InterPro" id="IPR019775">
    <property type="entry name" value="WD40_repeat_CS"/>
</dbReference>
<reference evidence="7" key="1">
    <citation type="submission" date="2021-11" db="EMBL/GenBank/DDBJ databases">
        <authorList>
            <person name="Schell T."/>
        </authorList>
    </citation>
    <scope>NUCLEOTIDE SEQUENCE</scope>
    <source>
        <strain evidence="7">M5</strain>
    </source>
</reference>
<keyword evidence="1 3" id="KW-0853">WD repeat</keyword>
<evidence type="ECO:0000256" key="1">
    <source>
        <dbReference type="ARBA" id="ARBA00022574"/>
    </source>
</evidence>
<name>A0A8J2RAQ8_9CRUS</name>
<dbReference type="PROSITE" id="PS50294">
    <property type="entry name" value="WD_REPEATS_REGION"/>
    <property type="match status" value="1"/>
</dbReference>
<dbReference type="GO" id="GO:0005634">
    <property type="term" value="C:nucleus"/>
    <property type="evidence" value="ECO:0007669"/>
    <property type="project" value="TreeGrafter"/>
</dbReference>
<feature type="domain" description="Gem-associated protein 5 TPR" evidence="5">
    <location>
        <begin position="803"/>
        <end position="1005"/>
    </location>
</feature>
<evidence type="ECO:0000256" key="3">
    <source>
        <dbReference type="PROSITE-ProRule" id="PRU00221"/>
    </source>
</evidence>
<feature type="region of interest" description="Disordered" evidence="4">
    <location>
        <begin position="711"/>
        <end position="742"/>
    </location>
</feature>
<protein>
    <recommendedName>
        <fullName evidence="9">Gem-associated protein 5</fullName>
    </recommendedName>
</protein>